<evidence type="ECO:0000256" key="1">
    <source>
        <dbReference type="SAM" id="Phobius"/>
    </source>
</evidence>
<dbReference type="Proteomes" id="UP001160148">
    <property type="component" value="Unassembled WGS sequence"/>
</dbReference>
<feature type="transmembrane region" description="Helical" evidence="1">
    <location>
        <begin position="562"/>
        <end position="583"/>
    </location>
</feature>
<sequence>MTSVTTEEDMDITVSSGAFFEEVQEAIMYDKSIPLIYTQEIGNNGEEIMDNGWNIEKYCSGKNTNYCKITKQIITLLKTINKNTEENALDMSDMLIRMFNNKRSKRGIQFIGNLYHFCCNVATEKQLKNLYTNEDMINQQIKKFKDAFVSDHQDLVNITSELNKYTKTNNNNLDILKTSFREFIKEEIGNDMLEKTNHENTIQGMQEIIFSLLTTMLKFTNYEKDSSNHLHCKLQKIPTRLIRPNILEKDLINLSEILQKDGYELVIPTEDLSAYYSLPITECQFSKNQILIKIKIPIQEHMAKWKLYQYIPTHFKFEDAICIIFSEKTYIAINSNNNEHRIISGVGLQHCDPPVTDLCYIPKFSSDITLSPKCVESIFKNKPLEIINEYCYFQCVKQHRDDTIIIKQIGINTYALTNPQPTLIIKKINRKNKDVTTEELKINYKNPGLIKIHLPCNYELIQNSKTIIPKMYPCESNNINKLKLKRVLPISWTNIKSLKINNEEPKGDMYFGNITEILNKNWKTDIPNFQVSKQIKNPEKYFNDLILKKIPQPLIDDFLADIIYLTWLTILTLLTGFICYKIYPIFIKINMLTISPPIPQRQ</sequence>
<keyword evidence="3" id="KW-1185">Reference proteome</keyword>
<evidence type="ECO:0000313" key="2">
    <source>
        <dbReference type="EMBL" id="CAI6353627.1"/>
    </source>
</evidence>
<name>A0AAV0WCZ9_9HEMI</name>
<gene>
    <name evidence="2" type="ORF">MEUPH1_LOCUS9727</name>
</gene>
<evidence type="ECO:0008006" key="4">
    <source>
        <dbReference type="Google" id="ProtNLM"/>
    </source>
</evidence>
<evidence type="ECO:0000313" key="3">
    <source>
        <dbReference type="Proteomes" id="UP001160148"/>
    </source>
</evidence>
<protein>
    <recommendedName>
        <fullName evidence="4">Envelope fusion protein</fullName>
    </recommendedName>
</protein>
<comment type="caution">
    <text evidence="2">The sequence shown here is derived from an EMBL/GenBank/DDBJ whole genome shotgun (WGS) entry which is preliminary data.</text>
</comment>
<keyword evidence="1" id="KW-0472">Membrane</keyword>
<accession>A0AAV0WCZ9</accession>
<proteinExistence type="predicted"/>
<organism evidence="2 3">
    <name type="scientific">Macrosiphum euphorbiae</name>
    <name type="common">potato aphid</name>
    <dbReference type="NCBI Taxonomy" id="13131"/>
    <lineage>
        <taxon>Eukaryota</taxon>
        <taxon>Metazoa</taxon>
        <taxon>Ecdysozoa</taxon>
        <taxon>Arthropoda</taxon>
        <taxon>Hexapoda</taxon>
        <taxon>Insecta</taxon>
        <taxon>Pterygota</taxon>
        <taxon>Neoptera</taxon>
        <taxon>Paraneoptera</taxon>
        <taxon>Hemiptera</taxon>
        <taxon>Sternorrhyncha</taxon>
        <taxon>Aphidomorpha</taxon>
        <taxon>Aphidoidea</taxon>
        <taxon>Aphididae</taxon>
        <taxon>Macrosiphini</taxon>
        <taxon>Macrosiphum</taxon>
    </lineage>
</organism>
<keyword evidence="1" id="KW-1133">Transmembrane helix</keyword>
<dbReference type="AlphaFoldDB" id="A0AAV0WCZ9"/>
<keyword evidence="1" id="KW-0812">Transmembrane</keyword>
<dbReference type="EMBL" id="CARXXK010000002">
    <property type="protein sequence ID" value="CAI6353627.1"/>
    <property type="molecule type" value="Genomic_DNA"/>
</dbReference>
<reference evidence="2 3" key="1">
    <citation type="submission" date="2023-01" db="EMBL/GenBank/DDBJ databases">
        <authorList>
            <person name="Whitehead M."/>
        </authorList>
    </citation>
    <scope>NUCLEOTIDE SEQUENCE [LARGE SCALE GENOMIC DNA]</scope>
</reference>